<name>A0A9P3GEB7_9APHY</name>
<dbReference type="Gene3D" id="6.10.140.2220">
    <property type="match status" value="1"/>
</dbReference>
<dbReference type="Pfam" id="PF01753">
    <property type="entry name" value="zf-MYND"/>
    <property type="match status" value="1"/>
</dbReference>
<evidence type="ECO:0000256" key="3">
    <source>
        <dbReference type="ARBA" id="ARBA00022833"/>
    </source>
</evidence>
<keyword evidence="1" id="KW-0479">Metal-binding</keyword>
<dbReference type="Proteomes" id="UP000703269">
    <property type="component" value="Unassembled WGS sequence"/>
</dbReference>
<proteinExistence type="predicted"/>
<organism evidence="6 7">
    <name type="scientific">Phanerochaete sordida</name>
    <dbReference type="NCBI Taxonomy" id="48140"/>
    <lineage>
        <taxon>Eukaryota</taxon>
        <taxon>Fungi</taxon>
        <taxon>Dikarya</taxon>
        <taxon>Basidiomycota</taxon>
        <taxon>Agaricomycotina</taxon>
        <taxon>Agaricomycetes</taxon>
        <taxon>Polyporales</taxon>
        <taxon>Phanerochaetaceae</taxon>
        <taxon>Phanerochaete</taxon>
    </lineage>
</organism>
<evidence type="ECO:0000313" key="6">
    <source>
        <dbReference type="EMBL" id="GJE93351.1"/>
    </source>
</evidence>
<evidence type="ECO:0000256" key="2">
    <source>
        <dbReference type="ARBA" id="ARBA00022771"/>
    </source>
</evidence>
<accession>A0A9P3GEB7</accession>
<evidence type="ECO:0000256" key="1">
    <source>
        <dbReference type="ARBA" id="ARBA00022723"/>
    </source>
</evidence>
<sequence>MLIHWCELFQQPPGSPRALQSLSREDVQDCLAKHPSSWTRLLHEICTAEDDDNFADSFIWTLFSSLEDAVREADEKVWRRVWRTGFLSTLAQLVDGMFLCGFTRDELISDERGMRLERVSEMLSLLMACLDRVIQDDRPEEVKHVLGIMQDTGVGVYMKIWDVKDPFLISELRGTEHGASGTSLNTHGLGVSCLFRTLVRLGHLTATQLYRHQMILFIDSCIPHVFLLIWIWSPDLPVRNDAIEYLGLVSQMDSGNGHDTWAKFFSVAAQGCCGNGDILEAIFRDLIDEEIVDDTLANVLILLSMWQYYSQKSEETLGDDVFELAPVCLAAARRQLCCGSVTQAGEFGFDAVISATFKTVTHGPRLRGRQCYAYLDLLAHDILLRIDEDEESIPVIYTQCLDYVLDPLRVQASSTRPRSVAERSHTLHACQAVVDAFVHYRVAQRSAVWRRFMQDWGTVRALLAPPSGSEPPLMAFGVLERCAWAECLCSRHKPAHRMRVCNGCESVAYCGKGCQTKDWNNGGHRELCRRRNT</sequence>
<dbReference type="OrthoDB" id="5945798at2759"/>
<dbReference type="SUPFAM" id="SSF144232">
    <property type="entry name" value="HIT/MYND zinc finger-like"/>
    <property type="match status" value="1"/>
</dbReference>
<feature type="domain" description="MYND-type" evidence="5">
    <location>
        <begin position="489"/>
        <end position="528"/>
    </location>
</feature>
<gene>
    <name evidence="6" type="ORF">PsYK624_095100</name>
</gene>
<comment type="caution">
    <text evidence="6">The sequence shown here is derived from an EMBL/GenBank/DDBJ whole genome shotgun (WGS) entry which is preliminary data.</text>
</comment>
<dbReference type="GO" id="GO:0008270">
    <property type="term" value="F:zinc ion binding"/>
    <property type="evidence" value="ECO:0007669"/>
    <property type="project" value="UniProtKB-KW"/>
</dbReference>
<evidence type="ECO:0000259" key="5">
    <source>
        <dbReference type="PROSITE" id="PS50865"/>
    </source>
</evidence>
<keyword evidence="3" id="KW-0862">Zinc</keyword>
<dbReference type="AlphaFoldDB" id="A0A9P3GEB7"/>
<protein>
    <submittedName>
        <fullName evidence="6">Zinc finger MYND domain-containing protein</fullName>
    </submittedName>
</protein>
<evidence type="ECO:0000313" key="7">
    <source>
        <dbReference type="Proteomes" id="UP000703269"/>
    </source>
</evidence>
<keyword evidence="2 4" id="KW-0863">Zinc-finger</keyword>
<evidence type="ECO:0000256" key="4">
    <source>
        <dbReference type="PROSITE-ProRule" id="PRU00134"/>
    </source>
</evidence>
<reference evidence="6 7" key="1">
    <citation type="submission" date="2021-08" db="EMBL/GenBank/DDBJ databases">
        <title>Draft Genome Sequence of Phanerochaete sordida strain YK-624.</title>
        <authorList>
            <person name="Mori T."/>
            <person name="Dohra H."/>
            <person name="Suzuki T."/>
            <person name="Kawagishi H."/>
            <person name="Hirai H."/>
        </authorList>
    </citation>
    <scope>NUCLEOTIDE SEQUENCE [LARGE SCALE GENOMIC DNA]</scope>
    <source>
        <strain evidence="6 7">YK-624</strain>
    </source>
</reference>
<keyword evidence="7" id="KW-1185">Reference proteome</keyword>
<dbReference type="InterPro" id="IPR002893">
    <property type="entry name" value="Znf_MYND"/>
</dbReference>
<dbReference type="EMBL" id="BPQB01000031">
    <property type="protein sequence ID" value="GJE93351.1"/>
    <property type="molecule type" value="Genomic_DNA"/>
</dbReference>
<dbReference type="PROSITE" id="PS50865">
    <property type="entry name" value="ZF_MYND_2"/>
    <property type="match status" value="1"/>
</dbReference>